<keyword evidence="1" id="KW-0472">Membrane</keyword>
<dbReference type="Proteomes" id="UP001242313">
    <property type="component" value="Unassembled WGS sequence"/>
</dbReference>
<comment type="caution">
    <text evidence="2">The sequence shown here is derived from an EMBL/GenBank/DDBJ whole genome shotgun (WGS) entry which is preliminary data.</text>
</comment>
<feature type="transmembrane region" description="Helical" evidence="1">
    <location>
        <begin position="12"/>
        <end position="29"/>
    </location>
</feature>
<sequence>MDHQSLGFFFDFFYYIGVPILIIFILDTLRKKYNKKEEQN</sequence>
<name>A0ABU0FTZ2_9BACI</name>
<keyword evidence="1" id="KW-1133">Transmembrane helix</keyword>
<keyword evidence="1" id="KW-0812">Transmembrane</keyword>
<reference evidence="2 3" key="1">
    <citation type="submission" date="2023-07" db="EMBL/GenBank/DDBJ databases">
        <title>Genomic Encyclopedia of Type Strains, Phase IV (KMG-IV): sequencing the most valuable type-strain genomes for metagenomic binning, comparative biology and taxonomic classification.</title>
        <authorList>
            <person name="Goeker M."/>
        </authorList>
    </citation>
    <scope>NUCLEOTIDE SEQUENCE [LARGE SCALE GENOMIC DNA]</scope>
    <source>
        <strain evidence="2 3">DSM 19598</strain>
    </source>
</reference>
<dbReference type="EMBL" id="JAUSUN010000004">
    <property type="protein sequence ID" value="MDQ0412809.1"/>
    <property type="molecule type" value="Genomic_DNA"/>
</dbReference>
<accession>A0ABU0FTZ2</accession>
<proteinExistence type="predicted"/>
<evidence type="ECO:0000256" key="1">
    <source>
        <dbReference type="SAM" id="Phobius"/>
    </source>
</evidence>
<evidence type="ECO:0000313" key="2">
    <source>
        <dbReference type="EMBL" id="MDQ0412809.1"/>
    </source>
</evidence>
<gene>
    <name evidence="2" type="ORF">J2S25_000989</name>
</gene>
<dbReference type="RefSeq" id="WP_277813861.1">
    <property type="nucleotide sequence ID" value="NZ_JAUSUN010000004.1"/>
</dbReference>
<protein>
    <submittedName>
        <fullName evidence="2">Uncharacterized protein</fullName>
    </submittedName>
</protein>
<evidence type="ECO:0000313" key="3">
    <source>
        <dbReference type="Proteomes" id="UP001242313"/>
    </source>
</evidence>
<organism evidence="2 3">
    <name type="scientific">Mesobacillus stamsii</name>
    <dbReference type="NCBI Taxonomy" id="225347"/>
    <lineage>
        <taxon>Bacteria</taxon>
        <taxon>Bacillati</taxon>
        <taxon>Bacillota</taxon>
        <taxon>Bacilli</taxon>
        <taxon>Bacillales</taxon>
        <taxon>Bacillaceae</taxon>
        <taxon>Mesobacillus</taxon>
    </lineage>
</organism>
<keyword evidence="3" id="KW-1185">Reference proteome</keyword>